<accession>A0A9X1YD15</accession>
<organism evidence="6 7">
    <name type="scientific">Roseomonas acroporae</name>
    <dbReference type="NCBI Taxonomy" id="2937791"/>
    <lineage>
        <taxon>Bacteria</taxon>
        <taxon>Pseudomonadati</taxon>
        <taxon>Pseudomonadota</taxon>
        <taxon>Alphaproteobacteria</taxon>
        <taxon>Acetobacterales</taxon>
        <taxon>Roseomonadaceae</taxon>
        <taxon>Roseomonas</taxon>
    </lineage>
</organism>
<evidence type="ECO:0000256" key="1">
    <source>
        <dbReference type="ARBA" id="ARBA00009481"/>
    </source>
</evidence>
<evidence type="ECO:0000313" key="7">
    <source>
        <dbReference type="Proteomes" id="UP001139516"/>
    </source>
</evidence>
<dbReference type="EMBL" id="JALPRX010000086">
    <property type="protein sequence ID" value="MCK8786467.1"/>
    <property type="molecule type" value="Genomic_DNA"/>
</dbReference>
<dbReference type="RefSeq" id="WP_248668582.1">
    <property type="nucleotide sequence ID" value="NZ_JALPRX010000086.1"/>
</dbReference>
<comment type="caution">
    <text evidence="6">The sequence shown here is derived from an EMBL/GenBank/DDBJ whole genome shotgun (WGS) entry which is preliminary data.</text>
</comment>
<dbReference type="CDD" id="cd03801">
    <property type="entry name" value="GT4_PimA-like"/>
    <property type="match status" value="1"/>
</dbReference>
<evidence type="ECO:0000256" key="2">
    <source>
        <dbReference type="ARBA" id="ARBA00022676"/>
    </source>
</evidence>
<dbReference type="InterPro" id="IPR001296">
    <property type="entry name" value="Glyco_trans_1"/>
</dbReference>
<reference evidence="6" key="1">
    <citation type="submission" date="2022-04" db="EMBL/GenBank/DDBJ databases">
        <title>Roseomonas acroporae sp. nov., isolated from coral Acropora digitifera.</title>
        <authorList>
            <person name="Sun H."/>
        </authorList>
    </citation>
    <scope>NUCLEOTIDE SEQUENCE</scope>
    <source>
        <strain evidence="6">NAR14</strain>
    </source>
</reference>
<evidence type="ECO:0000259" key="4">
    <source>
        <dbReference type="Pfam" id="PF00534"/>
    </source>
</evidence>
<dbReference type="PANTHER" id="PTHR12526">
    <property type="entry name" value="GLYCOSYLTRANSFERASE"/>
    <property type="match status" value="1"/>
</dbReference>
<keyword evidence="3" id="KW-0808">Transferase</keyword>
<sequence length="364" mass="38028">MLPPKEGFSEGRAGAIALIVRDLAAASPPGWQTTVLGAASDSPPYPGLRFLPVRPGPLLRLLGSNAAYAAAALRALRRDRPDVVEVHNRPDVALRLARGLPGVPVVLVLHNDPRGMRRARTPDERRALLGRLGAVCCVSGHILDRLTGDLAAGGTGAPPGRALVMHNGLRLDTLPPPSAERGKVLLFVGRLAADKGADTFVRACALALPDMPGWRAAVIGADRFRADSPETPFTAALRPLAASAGIDMLGFRNNAETLAALSRAAVAAVPSRWHDPYPRVAQEALACGAVLVTTRRGGLPELAGDAAVYVDHEDPASLAAAFRRLAGDPALRAALSARGRARAAGFELGAVVGRWTSLRESLLG</sequence>
<feature type="domain" description="Glycosyl transferase family 1" evidence="4">
    <location>
        <begin position="179"/>
        <end position="341"/>
    </location>
</feature>
<dbReference type="AlphaFoldDB" id="A0A9X1YD15"/>
<dbReference type="Gene3D" id="3.40.50.2000">
    <property type="entry name" value="Glycogen Phosphorylase B"/>
    <property type="match status" value="2"/>
</dbReference>
<keyword evidence="2" id="KW-0328">Glycosyltransferase</keyword>
<dbReference type="PANTHER" id="PTHR12526:SF640">
    <property type="entry name" value="COLANIC ACID BIOSYNTHESIS GLYCOSYLTRANSFERASE WCAL-RELATED"/>
    <property type="match status" value="1"/>
</dbReference>
<keyword evidence="7" id="KW-1185">Reference proteome</keyword>
<evidence type="ECO:0000256" key="3">
    <source>
        <dbReference type="ARBA" id="ARBA00022679"/>
    </source>
</evidence>
<dbReference type="SUPFAM" id="SSF53756">
    <property type="entry name" value="UDP-Glycosyltransferase/glycogen phosphorylase"/>
    <property type="match status" value="1"/>
</dbReference>
<evidence type="ECO:0000259" key="5">
    <source>
        <dbReference type="Pfam" id="PF13439"/>
    </source>
</evidence>
<dbReference type="GO" id="GO:0016757">
    <property type="term" value="F:glycosyltransferase activity"/>
    <property type="evidence" value="ECO:0007669"/>
    <property type="project" value="UniProtKB-KW"/>
</dbReference>
<protein>
    <submittedName>
        <fullName evidence="6">Glycosyltransferase family 4 protein</fullName>
    </submittedName>
</protein>
<dbReference type="Pfam" id="PF13439">
    <property type="entry name" value="Glyco_transf_4"/>
    <property type="match status" value="1"/>
</dbReference>
<feature type="domain" description="Glycosyltransferase subfamily 4-like N-terminal" evidence="5">
    <location>
        <begin position="30"/>
        <end position="170"/>
    </location>
</feature>
<name>A0A9X1YD15_9PROT</name>
<dbReference type="InterPro" id="IPR028098">
    <property type="entry name" value="Glyco_trans_4-like_N"/>
</dbReference>
<proteinExistence type="inferred from homology"/>
<dbReference type="Proteomes" id="UP001139516">
    <property type="component" value="Unassembled WGS sequence"/>
</dbReference>
<evidence type="ECO:0000313" key="6">
    <source>
        <dbReference type="EMBL" id="MCK8786467.1"/>
    </source>
</evidence>
<comment type="similarity">
    <text evidence="1">Belongs to the glycosyltransferase group 1 family. Glycosyltransferase 4 subfamily.</text>
</comment>
<gene>
    <name evidence="6" type="ORF">M0638_18995</name>
</gene>
<dbReference type="Pfam" id="PF00534">
    <property type="entry name" value="Glycos_transf_1"/>
    <property type="match status" value="1"/>
</dbReference>